<evidence type="ECO:0000256" key="1">
    <source>
        <dbReference type="ARBA" id="ARBA00003456"/>
    </source>
</evidence>
<keyword evidence="5 10" id="KW-0375">Hydrogen ion transport</keyword>
<dbReference type="InterPro" id="IPR000131">
    <property type="entry name" value="ATP_synth_F1_gsu"/>
</dbReference>
<comment type="similarity">
    <text evidence="3 10">Belongs to the ATPase gamma chain family.</text>
</comment>
<dbReference type="RefSeq" id="WP_085053557.1">
    <property type="nucleotide sequence ID" value="NZ_LNQR01000118.1"/>
</dbReference>
<evidence type="ECO:0000256" key="10">
    <source>
        <dbReference type="HAMAP-Rule" id="MF_00815"/>
    </source>
</evidence>
<dbReference type="PROSITE" id="PS00153">
    <property type="entry name" value="ATPASE_GAMMA"/>
    <property type="match status" value="1"/>
</dbReference>
<dbReference type="NCBIfam" id="TIGR01146">
    <property type="entry name" value="ATPsyn_F1gamma"/>
    <property type="match status" value="1"/>
</dbReference>
<dbReference type="CDD" id="cd12151">
    <property type="entry name" value="F1-ATPase_gamma"/>
    <property type="match status" value="1"/>
</dbReference>
<evidence type="ECO:0000313" key="11">
    <source>
        <dbReference type="EMBL" id="KWT78214.1"/>
    </source>
</evidence>
<gene>
    <name evidence="10 11" type="primary">atpG</name>
    <name evidence="11" type="ORF">ASN18_2941</name>
</gene>
<dbReference type="Gene3D" id="3.40.1380.10">
    <property type="match status" value="1"/>
</dbReference>
<protein>
    <recommendedName>
        <fullName evidence="10">ATP synthase gamma chain</fullName>
    </recommendedName>
    <alternativeName>
        <fullName evidence="10">ATP synthase F1 sector gamma subunit</fullName>
    </alternativeName>
    <alternativeName>
        <fullName evidence="10">F-ATPase gamma subunit</fullName>
    </alternativeName>
</protein>
<keyword evidence="6 10" id="KW-0406">Ion transport</keyword>
<keyword evidence="12" id="KW-1185">Reference proteome</keyword>
<reference evidence="11 12" key="1">
    <citation type="submission" date="2015-11" db="EMBL/GenBank/DDBJ databases">
        <authorList>
            <person name="Lin W."/>
        </authorList>
    </citation>
    <scope>NUCLEOTIDE SEQUENCE [LARGE SCALE GENOMIC DNA]</scope>
    <source>
        <strain evidence="11 12">HCH-1</strain>
    </source>
</reference>
<dbReference type="InterPro" id="IPR035968">
    <property type="entry name" value="ATP_synth_F1_ATPase_gsu"/>
</dbReference>
<comment type="function">
    <text evidence="1 10">Produces ATP from ADP in the presence of a proton gradient across the membrane. The gamma chain is believed to be important in regulating ATPase activity and the flow of protons through the CF(0) complex.</text>
</comment>
<evidence type="ECO:0000256" key="5">
    <source>
        <dbReference type="ARBA" id="ARBA00022781"/>
    </source>
</evidence>
<dbReference type="Proteomes" id="UP000060487">
    <property type="component" value="Unassembled WGS sequence"/>
</dbReference>
<evidence type="ECO:0000256" key="3">
    <source>
        <dbReference type="ARBA" id="ARBA00007681"/>
    </source>
</evidence>
<evidence type="ECO:0000313" key="12">
    <source>
        <dbReference type="Proteomes" id="UP000060487"/>
    </source>
</evidence>
<dbReference type="PRINTS" id="PR00126">
    <property type="entry name" value="ATPASEGAMMA"/>
</dbReference>
<accession>A0ABR5SCX7</accession>
<evidence type="ECO:0000256" key="2">
    <source>
        <dbReference type="ARBA" id="ARBA00004170"/>
    </source>
</evidence>
<evidence type="ECO:0000256" key="7">
    <source>
        <dbReference type="ARBA" id="ARBA00023136"/>
    </source>
</evidence>
<comment type="subunit">
    <text evidence="10">F-type ATPases have 2 components, CF(1) - the catalytic core - and CF(0) - the membrane proton channel. CF(1) has five subunits: alpha(3), beta(3), gamma(1), delta(1), epsilon(1). CF(0) has three main subunits: a, b and c.</text>
</comment>
<dbReference type="InterPro" id="IPR023632">
    <property type="entry name" value="ATP_synth_F1_gsu_CS"/>
</dbReference>
<sequence length="293" mass="32881">MPNLRDIRTRITSVTNTGKITKAMQMVSAAKLRRAQNSMLAARPYSNKLFDMLSYISSAVDRESYPLLNLRERKVVELIVLTSDKGLCGAFNTNILKETARLMNELKGEGIKLSIVAVGKKARDYFHRFGVPVRKTYIDFYKNVKYEDAQEIAAEIIESYTNESIDELIIVYNEFKTVLQQTPKRARLLPVEPQSTGGTGGTGDGVLDRFIFEPSEAEILNALLPKYVENQIFRAILESRVSEEAARMIAMENANKNTKELIGKLTLQYNKARQASITTELMDIVGGAEALSQ</sequence>
<keyword evidence="9 10" id="KW-0066">ATP synthesis</keyword>
<evidence type="ECO:0000256" key="6">
    <source>
        <dbReference type="ARBA" id="ARBA00023065"/>
    </source>
</evidence>
<keyword evidence="7 10" id="KW-0472">Membrane</keyword>
<evidence type="ECO:0000256" key="9">
    <source>
        <dbReference type="ARBA" id="ARBA00023310"/>
    </source>
</evidence>
<comment type="caution">
    <text evidence="11">The sequence shown here is derived from an EMBL/GenBank/DDBJ whole genome shotgun (WGS) entry which is preliminary data.</text>
</comment>
<proteinExistence type="inferred from homology"/>
<comment type="subcellular location">
    <subcellularLocation>
        <location evidence="10">Cell membrane</location>
        <topology evidence="10">Peripheral membrane protein</topology>
    </subcellularLocation>
    <subcellularLocation>
        <location evidence="2">Membrane</location>
        <topology evidence="2">Peripheral membrane protein</topology>
    </subcellularLocation>
</comment>
<dbReference type="NCBIfam" id="NF004145">
    <property type="entry name" value="PRK05621.1-2"/>
    <property type="match status" value="1"/>
</dbReference>
<dbReference type="Pfam" id="PF00231">
    <property type="entry name" value="ATP-synt"/>
    <property type="match status" value="1"/>
</dbReference>
<dbReference type="Gene3D" id="1.10.287.80">
    <property type="entry name" value="ATP synthase, gamma subunit, helix hairpin domain"/>
    <property type="match status" value="2"/>
</dbReference>
<name>A0ABR5SCX7_9BACT</name>
<dbReference type="SUPFAM" id="SSF52943">
    <property type="entry name" value="ATP synthase (F1-ATPase), gamma subunit"/>
    <property type="match status" value="1"/>
</dbReference>
<evidence type="ECO:0000256" key="4">
    <source>
        <dbReference type="ARBA" id="ARBA00022448"/>
    </source>
</evidence>
<dbReference type="PANTHER" id="PTHR11693">
    <property type="entry name" value="ATP SYNTHASE GAMMA CHAIN"/>
    <property type="match status" value="1"/>
</dbReference>
<keyword evidence="10" id="KW-1003">Cell membrane</keyword>
<dbReference type="EMBL" id="LNQR01000118">
    <property type="protein sequence ID" value="KWT78214.1"/>
    <property type="molecule type" value="Genomic_DNA"/>
</dbReference>
<organism evidence="11 12">
    <name type="scientific">Candidatus Magnetominusculus xianensis</name>
    <dbReference type="NCBI Taxonomy" id="1748249"/>
    <lineage>
        <taxon>Bacteria</taxon>
        <taxon>Pseudomonadati</taxon>
        <taxon>Nitrospirota</taxon>
        <taxon>Nitrospiria</taxon>
        <taxon>Nitrospirales</taxon>
        <taxon>Nitrospiraceae</taxon>
        <taxon>Candidatus Magnetominusculus</taxon>
    </lineage>
</organism>
<keyword evidence="8 10" id="KW-0139">CF(1)</keyword>
<dbReference type="PANTHER" id="PTHR11693:SF22">
    <property type="entry name" value="ATP SYNTHASE SUBUNIT GAMMA, MITOCHONDRIAL"/>
    <property type="match status" value="1"/>
</dbReference>
<evidence type="ECO:0000256" key="8">
    <source>
        <dbReference type="ARBA" id="ARBA00023196"/>
    </source>
</evidence>
<dbReference type="HAMAP" id="MF_00815">
    <property type="entry name" value="ATP_synth_gamma_bact"/>
    <property type="match status" value="1"/>
</dbReference>
<keyword evidence="4 10" id="KW-0813">Transport</keyword>